<dbReference type="Pfam" id="PF00122">
    <property type="entry name" value="E1-E2_ATPase"/>
    <property type="match status" value="1"/>
</dbReference>
<evidence type="ECO:0000256" key="5">
    <source>
        <dbReference type="ARBA" id="ARBA00013555"/>
    </source>
</evidence>
<dbReference type="AlphaFoldDB" id="A0A2J9PNS3"/>
<evidence type="ECO:0000256" key="7">
    <source>
        <dbReference type="ARBA" id="ARBA00022519"/>
    </source>
</evidence>
<keyword evidence="14 18" id="KW-1133">Transmembrane helix</keyword>
<dbReference type="PROSITE" id="PS00154">
    <property type="entry name" value="ATPASE_E1_E2"/>
    <property type="match status" value="1"/>
</dbReference>
<dbReference type="InterPro" id="IPR008250">
    <property type="entry name" value="ATPase_P-typ_transduc_dom_A_sf"/>
</dbReference>
<evidence type="ECO:0000256" key="2">
    <source>
        <dbReference type="ARBA" id="ARBA00004429"/>
    </source>
</evidence>
<dbReference type="Pfam" id="PF00690">
    <property type="entry name" value="Cation_ATPase_N"/>
    <property type="match status" value="1"/>
</dbReference>
<reference evidence="21" key="1">
    <citation type="submission" date="2017-12" db="EMBL/GenBank/DDBJ databases">
        <title>FDA dAtabase for Regulatory Grade micrObial Sequences (FDA-ARGOS): Supporting development and validation of Infectious Disease Dx tests.</title>
        <authorList>
            <person name="Hoffmann M."/>
            <person name="Allard M."/>
            <person name="Evans P."/>
            <person name="Brown E."/>
            <person name="Tallon L."/>
            <person name="Sadzewicz L."/>
            <person name="Sengamalay N."/>
            <person name="Ott S."/>
            <person name="Godinez A."/>
            <person name="Nagaraj S."/>
            <person name="Vavikolanu K."/>
            <person name="Aluvathingal J."/>
            <person name="Nadendla S."/>
            <person name="Sichtig H."/>
        </authorList>
    </citation>
    <scope>NUCLEOTIDE SEQUENCE [LARGE SCALE GENOMIC DNA]</scope>
    <source>
        <strain evidence="21">FDAARGOS_249</strain>
    </source>
</reference>
<evidence type="ECO:0000256" key="10">
    <source>
        <dbReference type="ARBA" id="ARBA00022741"/>
    </source>
</evidence>
<feature type="transmembrane region" description="Helical" evidence="18">
    <location>
        <begin position="815"/>
        <end position="835"/>
    </location>
</feature>
<keyword evidence="15 18" id="KW-0472">Membrane</keyword>
<dbReference type="InterPro" id="IPR006068">
    <property type="entry name" value="ATPase_P-typ_cation-transptr_C"/>
</dbReference>
<evidence type="ECO:0000256" key="6">
    <source>
        <dbReference type="ARBA" id="ARBA00022475"/>
    </source>
</evidence>
<feature type="domain" description="Cation-transporting P-type ATPase N-terminal" evidence="19">
    <location>
        <begin position="12"/>
        <end position="85"/>
    </location>
</feature>
<comment type="catalytic activity">
    <reaction evidence="17">
        <text>Mg(2+)(out) + ATP + H2O = Mg(2+)(in) + ADP + phosphate + H(+)</text>
        <dbReference type="Rhea" id="RHEA:10260"/>
        <dbReference type="ChEBI" id="CHEBI:15377"/>
        <dbReference type="ChEBI" id="CHEBI:15378"/>
        <dbReference type="ChEBI" id="CHEBI:18420"/>
        <dbReference type="ChEBI" id="CHEBI:30616"/>
        <dbReference type="ChEBI" id="CHEBI:43474"/>
        <dbReference type="ChEBI" id="CHEBI:456216"/>
        <dbReference type="EC" id="7.2.2.14"/>
    </reaction>
</comment>
<dbReference type="GO" id="GO:0016887">
    <property type="term" value="F:ATP hydrolysis activity"/>
    <property type="evidence" value="ECO:0007669"/>
    <property type="project" value="InterPro"/>
</dbReference>
<dbReference type="CDD" id="cd02077">
    <property type="entry name" value="P-type_ATPase_Mg"/>
    <property type="match status" value="1"/>
</dbReference>
<keyword evidence="9 18" id="KW-0812">Transmembrane</keyword>
<dbReference type="Gene3D" id="1.20.1110.10">
    <property type="entry name" value="Calcium-transporting ATPase, transmembrane domain"/>
    <property type="match status" value="1"/>
</dbReference>
<dbReference type="NCBIfam" id="TIGR01494">
    <property type="entry name" value="ATPase_P-type"/>
    <property type="match status" value="2"/>
</dbReference>
<dbReference type="InterPro" id="IPR059000">
    <property type="entry name" value="ATPase_P-type_domA"/>
</dbReference>
<dbReference type="InterPro" id="IPR036412">
    <property type="entry name" value="HAD-like_sf"/>
</dbReference>
<feature type="transmembrane region" description="Helical" evidence="18">
    <location>
        <begin position="95"/>
        <end position="114"/>
    </location>
</feature>
<feature type="transmembrane region" description="Helical" evidence="18">
    <location>
        <begin position="841"/>
        <end position="866"/>
    </location>
</feature>
<name>A0A2J9PNS3_9LACT</name>
<dbReference type="EMBL" id="NBTM02000001">
    <property type="protein sequence ID" value="PNL91691.1"/>
    <property type="molecule type" value="Genomic_DNA"/>
</dbReference>
<evidence type="ECO:0000256" key="9">
    <source>
        <dbReference type="ARBA" id="ARBA00022692"/>
    </source>
</evidence>
<comment type="function">
    <text evidence="1">Mediates magnesium influx to the cytosol.</text>
</comment>
<protein>
    <recommendedName>
        <fullName evidence="5">Magnesium-transporting ATPase, P-type 1</fullName>
        <ecNumber evidence="4">7.2.2.14</ecNumber>
    </recommendedName>
    <alternativeName>
        <fullName evidence="16">Mg(2+) transport ATPase, P-type 1</fullName>
    </alternativeName>
</protein>
<comment type="subcellular location">
    <subcellularLocation>
        <location evidence="2">Cell inner membrane</location>
        <topology evidence="2">Multi-pass membrane protein</topology>
    </subcellularLocation>
</comment>
<accession>A0A2J9PNS3</accession>
<evidence type="ECO:0000259" key="19">
    <source>
        <dbReference type="SMART" id="SM00831"/>
    </source>
</evidence>
<dbReference type="SUPFAM" id="SSF81653">
    <property type="entry name" value="Calcium ATPase, transduction domain A"/>
    <property type="match status" value="1"/>
</dbReference>
<dbReference type="SUPFAM" id="SSF81665">
    <property type="entry name" value="Calcium ATPase, transmembrane domain M"/>
    <property type="match status" value="1"/>
</dbReference>
<evidence type="ECO:0000256" key="11">
    <source>
        <dbReference type="ARBA" id="ARBA00022840"/>
    </source>
</evidence>
<dbReference type="Proteomes" id="UP000192813">
    <property type="component" value="Unassembled WGS sequence"/>
</dbReference>
<dbReference type="InterPro" id="IPR044492">
    <property type="entry name" value="P_typ_ATPase_HD_dom"/>
</dbReference>
<keyword evidence="7" id="KW-0997">Cell inner membrane</keyword>
<dbReference type="Gene3D" id="2.70.150.10">
    <property type="entry name" value="Calcium-transporting ATPase, cytoplasmic transduction domain A"/>
    <property type="match status" value="1"/>
</dbReference>
<dbReference type="GO" id="GO:0005886">
    <property type="term" value="C:plasma membrane"/>
    <property type="evidence" value="ECO:0007669"/>
    <property type="project" value="UniProtKB-SubCell"/>
</dbReference>
<feature type="transmembrane region" description="Helical" evidence="18">
    <location>
        <begin position="737"/>
        <end position="760"/>
    </location>
</feature>
<dbReference type="InterPro" id="IPR001757">
    <property type="entry name" value="P_typ_ATPase"/>
</dbReference>
<dbReference type="SFLD" id="SFLDF00027">
    <property type="entry name" value="p-type_atpase"/>
    <property type="match status" value="1"/>
</dbReference>
<dbReference type="SFLD" id="SFLDS00003">
    <property type="entry name" value="Haloacid_Dehalogenase"/>
    <property type="match status" value="1"/>
</dbReference>
<dbReference type="PANTHER" id="PTHR42861">
    <property type="entry name" value="CALCIUM-TRANSPORTING ATPASE"/>
    <property type="match status" value="1"/>
</dbReference>
<evidence type="ECO:0000313" key="21">
    <source>
        <dbReference type="Proteomes" id="UP000192813"/>
    </source>
</evidence>
<dbReference type="InterPro" id="IPR023214">
    <property type="entry name" value="HAD_sf"/>
</dbReference>
<evidence type="ECO:0000256" key="17">
    <source>
        <dbReference type="ARBA" id="ARBA00047295"/>
    </source>
</evidence>
<dbReference type="InterPro" id="IPR004014">
    <property type="entry name" value="ATPase_P-typ_cation-transptr_N"/>
</dbReference>
<evidence type="ECO:0000256" key="14">
    <source>
        <dbReference type="ARBA" id="ARBA00022989"/>
    </source>
</evidence>
<dbReference type="Pfam" id="PF00689">
    <property type="entry name" value="Cation_ATPase_C"/>
    <property type="match status" value="1"/>
</dbReference>
<dbReference type="NCBIfam" id="NF011702">
    <property type="entry name" value="PRK15122.1"/>
    <property type="match status" value="1"/>
</dbReference>
<evidence type="ECO:0000313" key="20">
    <source>
        <dbReference type="EMBL" id="PNL91691.1"/>
    </source>
</evidence>
<feature type="transmembrane region" description="Helical" evidence="18">
    <location>
        <begin position="64"/>
        <end position="83"/>
    </location>
</feature>
<dbReference type="PRINTS" id="PR01836">
    <property type="entry name" value="MGATPASE"/>
</dbReference>
<dbReference type="GO" id="GO:0015444">
    <property type="term" value="F:P-type magnesium transporter activity"/>
    <property type="evidence" value="ECO:0007669"/>
    <property type="project" value="UniProtKB-EC"/>
</dbReference>
<evidence type="ECO:0000256" key="18">
    <source>
        <dbReference type="SAM" id="Phobius"/>
    </source>
</evidence>
<evidence type="ECO:0000256" key="15">
    <source>
        <dbReference type="ARBA" id="ARBA00023136"/>
    </source>
</evidence>
<evidence type="ECO:0000256" key="4">
    <source>
        <dbReference type="ARBA" id="ARBA00012786"/>
    </source>
</evidence>
<comment type="caution">
    <text evidence="20">The sequence shown here is derived from an EMBL/GenBank/DDBJ whole genome shotgun (WGS) entry which is preliminary data.</text>
</comment>
<evidence type="ECO:0000256" key="16">
    <source>
        <dbReference type="ARBA" id="ARBA00029806"/>
    </source>
</evidence>
<feature type="transmembrane region" description="Helical" evidence="18">
    <location>
        <begin position="285"/>
        <end position="312"/>
    </location>
</feature>
<dbReference type="InterPro" id="IPR023299">
    <property type="entry name" value="ATPase_P-typ_cyto_dom_N"/>
</dbReference>
<dbReference type="InterPro" id="IPR018303">
    <property type="entry name" value="ATPase_P-typ_P_site"/>
</dbReference>
<feature type="transmembrane region" description="Helical" evidence="18">
    <location>
        <begin position="261"/>
        <end position="279"/>
    </location>
</feature>
<evidence type="ECO:0000256" key="8">
    <source>
        <dbReference type="ARBA" id="ARBA00022553"/>
    </source>
</evidence>
<dbReference type="Gene3D" id="3.40.50.1000">
    <property type="entry name" value="HAD superfamily/HAD-like"/>
    <property type="match status" value="1"/>
</dbReference>
<keyword evidence="12" id="KW-0460">Magnesium</keyword>
<dbReference type="SUPFAM" id="SSF81660">
    <property type="entry name" value="Metal cation-transporting ATPase, ATP-binding domain N"/>
    <property type="match status" value="1"/>
</dbReference>
<dbReference type="Pfam" id="PF13246">
    <property type="entry name" value="Cation_ATPase"/>
    <property type="match status" value="1"/>
</dbReference>
<dbReference type="Gene3D" id="3.40.1110.10">
    <property type="entry name" value="Calcium-transporting ATPase, cytoplasmic domain N"/>
    <property type="match status" value="1"/>
</dbReference>
<dbReference type="InterPro" id="IPR023298">
    <property type="entry name" value="ATPase_P-typ_TM_dom_sf"/>
</dbReference>
<proteinExistence type="inferred from homology"/>
<evidence type="ECO:0000256" key="1">
    <source>
        <dbReference type="ARBA" id="ARBA00003954"/>
    </source>
</evidence>
<evidence type="ECO:0000256" key="3">
    <source>
        <dbReference type="ARBA" id="ARBA00008746"/>
    </source>
</evidence>
<comment type="similarity">
    <text evidence="3">Belongs to the cation transport ATPase (P-type) (TC 3.A.3) family. Type IIIB subfamily.</text>
</comment>
<keyword evidence="8" id="KW-0597">Phosphoprotein</keyword>
<dbReference type="SUPFAM" id="SSF56784">
    <property type="entry name" value="HAD-like"/>
    <property type="match status" value="1"/>
</dbReference>
<keyword evidence="11" id="KW-0067">ATP-binding</keyword>
<sequence>MMNNRDKLGYFELASKPILEIKEIFKVKVDGFKENEANQIRNEYGDNEIDYGTEKSLWRYIFEAYFTPFTLVLLSLALISFLTDYVFVEAAEREILGPIIIVVLIILSGTMSLIQTIRSNQSVEALESMVEVTSAVKREGQYEKIRTEDIVIGDLVRLKAGDMIPADIRLLNSKDLFVSQTSLTGESHPVEKRALDEIEEPTTETDYATLVFTGSEVVSGVGEGVVVRTGNNTLFGGIADAFANEPIKTSFDEGIEKTSLLLIRFMGLMAVIVILINGLTKGDWLQALLFGISIAVGLTPEMLPMIVTTNLVKGAKDMKKEGTIVRNLQGIQNFGAIDVLVTDKTGTLTQDNIVLQHHLNIDGEESERVLRHAYLNSYYQTGLGNLMDKAIIQAGEDELSCEKLAYTKVDEIPFDFERRRLSVVVEDQAGKTQMITKGAVEEMLAVSSYVDYAGEILELTDQVREKVLAQVAKLNSQGLRVLGVAQKTNPSPVDAFSVKDESEMVLIGYLAFLDPPKPSTKAAIKVLNDHAVNVKIMTGDNELVTVSVAEQVGIPTDHIISGDQLVDKTNEELREIAEKNSLFVKLNPTQKSTLVTILRENGHVVGFLGDGINDSPALRAADVGISVDNAVDIAKESADIILLEKDLMILEKGILAGRKVFGNTMKYIKATTSSNFGNVFSVLIASIFLPFLPMLPIQLLFLGLIYEIASMSLPWDDMDKEYLYLPKKWAASSIQKFMVWFGPTSSIFDVTTFIVTFFLIAPSIAGGQFVNLNEGQQDLFIAIFQSSWFVLSLWTQTLVLYTLRTPKIPFIQSRPSKVVLSITGIGILIGSFAPYTGLGHALGLAALPIQFWGLLAVTVVLYLIFVQIVKHIYVKRHGELL</sequence>
<dbReference type="SFLD" id="SFLDG00002">
    <property type="entry name" value="C1.7:_P-type_atpase_like"/>
    <property type="match status" value="1"/>
</dbReference>
<organism evidence="20 21">
    <name type="scientific">Aerococcus viridans</name>
    <dbReference type="NCBI Taxonomy" id="1377"/>
    <lineage>
        <taxon>Bacteria</taxon>
        <taxon>Bacillati</taxon>
        <taxon>Bacillota</taxon>
        <taxon>Bacilli</taxon>
        <taxon>Lactobacillales</taxon>
        <taxon>Aerococcaceae</taxon>
        <taxon>Aerococcus</taxon>
    </lineage>
</organism>
<evidence type="ECO:0000256" key="12">
    <source>
        <dbReference type="ARBA" id="ARBA00022842"/>
    </source>
</evidence>
<keyword evidence="13" id="KW-1278">Translocase</keyword>
<keyword evidence="10" id="KW-0547">Nucleotide-binding</keyword>
<dbReference type="GO" id="GO:0005524">
    <property type="term" value="F:ATP binding"/>
    <property type="evidence" value="ECO:0007669"/>
    <property type="project" value="UniProtKB-KW"/>
</dbReference>
<dbReference type="InterPro" id="IPR006415">
    <property type="entry name" value="P-type_ATPase_IIIB"/>
</dbReference>
<dbReference type="EC" id="7.2.2.14" evidence="4"/>
<dbReference type="RefSeq" id="WP_102950022.1">
    <property type="nucleotide sequence ID" value="NZ_JALXKY010000004.1"/>
</dbReference>
<dbReference type="SMART" id="SM00831">
    <property type="entry name" value="Cation_ATPase_N"/>
    <property type="match status" value="1"/>
</dbReference>
<evidence type="ECO:0000256" key="13">
    <source>
        <dbReference type="ARBA" id="ARBA00022967"/>
    </source>
</evidence>
<feature type="transmembrane region" description="Helical" evidence="18">
    <location>
        <begin position="780"/>
        <end position="803"/>
    </location>
</feature>
<keyword evidence="6" id="KW-1003">Cell membrane</keyword>
<dbReference type="NCBIfam" id="TIGR01524">
    <property type="entry name" value="ATPase-IIIB_Mg"/>
    <property type="match status" value="1"/>
</dbReference>
<gene>
    <name evidence="20" type="primary">mgtA</name>
    <name evidence="20" type="ORF">A6J77_005425</name>
</gene>